<dbReference type="EMBL" id="KZ821450">
    <property type="protein sequence ID" value="PYH37359.1"/>
    <property type="molecule type" value="Genomic_DNA"/>
</dbReference>
<proteinExistence type="predicted"/>
<evidence type="ECO:0000313" key="2">
    <source>
        <dbReference type="Proteomes" id="UP000247647"/>
    </source>
</evidence>
<dbReference type="Proteomes" id="UP000247647">
    <property type="component" value="Unassembled WGS sequence"/>
</dbReference>
<dbReference type="GeneID" id="37121045"/>
<reference evidence="1" key="1">
    <citation type="submission" date="2016-12" db="EMBL/GenBank/DDBJ databases">
        <title>The genomes of Aspergillus section Nigri reveals drivers in fungal speciation.</title>
        <authorList>
            <consortium name="DOE Joint Genome Institute"/>
            <person name="Vesth T.C."/>
            <person name="Nybo J."/>
            <person name="Theobald S."/>
            <person name="Brandl J."/>
            <person name="Frisvad J.C."/>
            <person name="Nielsen K.F."/>
            <person name="Lyhne E.K."/>
            <person name="Kogle M.E."/>
            <person name="Kuo A."/>
            <person name="Riley R."/>
            <person name="Clum A."/>
            <person name="Nolan M."/>
            <person name="Lipzen A."/>
            <person name="Salamov A."/>
            <person name="Henrissat B."/>
            <person name="Wiebenga A."/>
            <person name="De Vries R.P."/>
            <person name="Grigoriev I.V."/>
            <person name="Mortensen U.H."/>
            <person name="Andersen M.R."/>
            <person name="Baker S.E."/>
        </authorList>
    </citation>
    <scope>NUCLEOTIDE SEQUENCE [LARGE SCALE GENOMIC DNA]</scope>
    <source>
        <strain evidence="1">CBS 115656</strain>
    </source>
</reference>
<accession>A0A318YS85</accession>
<dbReference type="RefSeq" id="XP_025482837.1">
    <property type="nucleotide sequence ID" value="XM_025618589.1"/>
</dbReference>
<evidence type="ECO:0000313" key="1">
    <source>
        <dbReference type="EMBL" id="PYH37359.1"/>
    </source>
</evidence>
<sequence>MTIPAHYIPTYPRNIHPNSSSSIPQRWLPIWPGSCSILSSLRSCALSFLHVSSNSLCSGLSVIAVAIGLFLSDFPVIFPASPLRFPIPEFDQIAPRRVSYEAVLQVMCWNSAFLAVI</sequence>
<organism evidence="1 2">
    <name type="scientific">Aspergillus neoniger (strain CBS 115656)</name>
    <dbReference type="NCBI Taxonomy" id="1448310"/>
    <lineage>
        <taxon>Eukaryota</taxon>
        <taxon>Fungi</taxon>
        <taxon>Dikarya</taxon>
        <taxon>Ascomycota</taxon>
        <taxon>Pezizomycotina</taxon>
        <taxon>Eurotiomycetes</taxon>
        <taxon>Eurotiomycetidae</taxon>
        <taxon>Eurotiales</taxon>
        <taxon>Aspergillaceae</taxon>
        <taxon>Aspergillus</taxon>
        <taxon>Aspergillus subgen. Circumdati</taxon>
    </lineage>
</organism>
<gene>
    <name evidence="1" type="ORF">BO87DRAFT_205846</name>
</gene>
<dbReference type="AlphaFoldDB" id="A0A318YS85"/>
<protein>
    <submittedName>
        <fullName evidence="1">Uncharacterized protein</fullName>
    </submittedName>
</protein>
<name>A0A318YS85_ASPNB</name>
<keyword evidence="2" id="KW-1185">Reference proteome</keyword>